<feature type="region of interest" description="Disordered" evidence="6">
    <location>
        <begin position="475"/>
        <end position="515"/>
    </location>
</feature>
<feature type="domain" description="Rad21/Rec8-like protein N-terminal" evidence="8">
    <location>
        <begin position="1"/>
        <end position="101"/>
    </location>
</feature>
<evidence type="ECO:0000256" key="4">
    <source>
        <dbReference type="ARBA" id="ARBA00022454"/>
    </source>
</evidence>
<dbReference type="GO" id="GO:0008278">
    <property type="term" value="C:cohesin complex"/>
    <property type="evidence" value="ECO:0007669"/>
    <property type="project" value="InterPro"/>
</dbReference>
<evidence type="ECO:0000256" key="5">
    <source>
        <dbReference type="ARBA" id="ARBA00023242"/>
    </source>
</evidence>
<dbReference type="Pfam" id="PF04824">
    <property type="entry name" value="Rad21_Rec8"/>
    <property type="match status" value="1"/>
</dbReference>
<gene>
    <name evidence="9" type="ORF">CAEBREN_16149</name>
</gene>
<dbReference type="FunCoup" id="G0N748">
    <property type="interactions" value="1224"/>
</dbReference>
<evidence type="ECO:0000259" key="8">
    <source>
        <dbReference type="Pfam" id="PF04825"/>
    </source>
</evidence>
<evidence type="ECO:0000256" key="3">
    <source>
        <dbReference type="ARBA" id="ARBA00009870"/>
    </source>
</evidence>
<dbReference type="InterPro" id="IPR036390">
    <property type="entry name" value="WH_DNA-bd_sf"/>
</dbReference>
<dbReference type="GO" id="GO:0007062">
    <property type="term" value="P:sister chromatid cohesion"/>
    <property type="evidence" value="ECO:0007669"/>
    <property type="project" value="InterPro"/>
</dbReference>
<dbReference type="HOGENOM" id="CLU_015775_1_1_1"/>
<feature type="domain" description="Rad21/Rec8-like protein C-terminal eukaryotic" evidence="7">
    <location>
        <begin position="555"/>
        <end position="607"/>
    </location>
</feature>
<proteinExistence type="inferred from homology"/>
<dbReference type="InterPro" id="IPR039781">
    <property type="entry name" value="Rad21/Rec8-like"/>
</dbReference>
<evidence type="ECO:0000313" key="9">
    <source>
        <dbReference type="EMBL" id="EGT54477.1"/>
    </source>
</evidence>
<dbReference type="OrthoDB" id="10071381at2759"/>
<dbReference type="AlphaFoldDB" id="G0N748"/>
<dbReference type="InterPro" id="IPR006910">
    <property type="entry name" value="Rad21_Rec8_N"/>
</dbReference>
<accession>G0N748</accession>
<dbReference type="InterPro" id="IPR049589">
    <property type="entry name" value="NXP1_M-like"/>
</dbReference>
<dbReference type="EMBL" id="GL379846">
    <property type="protein sequence ID" value="EGT54477.1"/>
    <property type="molecule type" value="Genomic_DNA"/>
</dbReference>
<protein>
    <submittedName>
        <fullName evidence="9">Uncharacterized protein</fullName>
    </submittedName>
</protein>
<keyword evidence="10" id="KW-1185">Reference proteome</keyword>
<evidence type="ECO:0000256" key="2">
    <source>
        <dbReference type="ARBA" id="ARBA00004286"/>
    </source>
</evidence>
<dbReference type="OMA" id="LMIWKET"/>
<organism evidence="10">
    <name type="scientific">Caenorhabditis brenneri</name>
    <name type="common">Nematode worm</name>
    <dbReference type="NCBI Taxonomy" id="135651"/>
    <lineage>
        <taxon>Eukaryota</taxon>
        <taxon>Metazoa</taxon>
        <taxon>Ecdysozoa</taxon>
        <taxon>Nematoda</taxon>
        <taxon>Chromadorea</taxon>
        <taxon>Rhabditida</taxon>
        <taxon>Rhabditina</taxon>
        <taxon>Rhabditomorpha</taxon>
        <taxon>Rhabditoidea</taxon>
        <taxon>Rhabditidae</taxon>
        <taxon>Peloderinae</taxon>
        <taxon>Caenorhabditis</taxon>
    </lineage>
</organism>
<dbReference type="InterPro" id="IPR006909">
    <property type="entry name" value="Rad21/Rec8_C_eu"/>
</dbReference>
<dbReference type="InterPro" id="IPR023093">
    <property type="entry name" value="ScpA-like_C"/>
</dbReference>
<dbReference type="GO" id="GO:1990414">
    <property type="term" value="P:replication-born double-strand break repair via sister chromatid exchange"/>
    <property type="evidence" value="ECO:0007669"/>
    <property type="project" value="TreeGrafter"/>
</dbReference>
<comment type="subcellular location">
    <subcellularLocation>
        <location evidence="2">Chromosome</location>
    </subcellularLocation>
    <subcellularLocation>
        <location evidence="1">Nucleus</location>
    </subcellularLocation>
</comment>
<dbReference type="PANTHER" id="PTHR12585">
    <property type="entry name" value="SCC1 / RAD21 FAMILY MEMBER"/>
    <property type="match status" value="1"/>
</dbReference>
<evidence type="ECO:0000256" key="1">
    <source>
        <dbReference type="ARBA" id="ARBA00004123"/>
    </source>
</evidence>
<keyword evidence="4" id="KW-0158">Chromosome</keyword>
<dbReference type="eggNOG" id="KOG1213">
    <property type="taxonomic scope" value="Eukaryota"/>
</dbReference>
<dbReference type="Gene3D" id="1.10.10.580">
    <property type="entry name" value="Structural maintenance of chromosome 1. Chain E"/>
    <property type="match status" value="1"/>
</dbReference>
<dbReference type="Pfam" id="PF04825">
    <property type="entry name" value="Rad21_Rec8_N"/>
    <property type="match status" value="1"/>
</dbReference>
<dbReference type="Proteomes" id="UP000008068">
    <property type="component" value="Unassembled WGS sequence"/>
</dbReference>
<dbReference type="PANTHER" id="PTHR12585:SF68">
    <property type="entry name" value="SISTER CHROMATID COHESION PROTEIN 1"/>
    <property type="match status" value="1"/>
</dbReference>
<dbReference type="CDD" id="cd21792">
    <property type="entry name" value="Rad21_Rec8_M_NXP1-like"/>
    <property type="match status" value="1"/>
</dbReference>
<dbReference type="SUPFAM" id="SSF46785">
    <property type="entry name" value="Winged helix' DNA-binding domain"/>
    <property type="match status" value="1"/>
</dbReference>
<dbReference type="InParanoid" id="G0N748"/>
<dbReference type="GO" id="GO:0003682">
    <property type="term" value="F:chromatin binding"/>
    <property type="evidence" value="ECO:0007669"/>
    <property type="project" value="TreeGrafter"/>
</dbReference>
<dbReference type="GO" id="GO:0005634">
    <property type="term" value="C:nucleus"/>
    <property type="evidence" value="ECO:0007669"/>
    <property type="project" value="UniProtKB-SubCell"/>
</dbReference>
<name>G0N748_CAEBE</name>
<evidence type="ECO:0000313" key="10">
    <source>
        <dbReference type="Proteomes" id="UP000008068"/>
    </source>
</evidence>
<sequence length="629" mass="70643">MFYAQFVLAKKGPLAKIWLAAHWEKKLTKAQIFETDVPQAIEEVIRPKVKMALRTVGHLLLGIVRIYSKKTRYLLADTNEAYLKMKVNFRDGFSFEADLPLNADIDENFINHADDFNISVPDFHDSDYNEQLIMANVSRLEDITIRDDVNYNAMFQINMDDDGFGDEGDYGTIEQLYGSLEPSSFRPTPQPESLEPDGSIQRVRDVSVQNSIVSMQGEGSVDLLEVERPAVQHDDKPFDSYGGGHTEGFDVNERKPEDLTIPEANEDHGPAANPQMFNSMIHDNVYDDMDVGYEPEAEPRPRSPESFSLEPLDLENMEGGRRRRQRKPRRLMVDAETMISNEAFRAQQQDFTDLMQPIRMAPPSRKMLRMCVSGDLPHLMSLPGSSIHNKQLLSEYQRCLVPRKYDPNLTIAELSDSSSSVGSIERPAAPWVDLGLNEHIPIDVNEHAIEDDYHGYDDDVDFGGPMDMNATLGQIQDATDIDPVPIPVDQEENKENEDSEENWVDPFGSSSSKSGRLEAYGFGSFVQKPTDDEGKWSKRANQILKQISASIESSGQAQFSSVTSSAKTRKQAAEQFYSLLTLAKSQAVLVEQEEPYGEISIRAGRNFQEALNPTASTSVGVLRTPMRAI</sequence>
<evidence type="ECO:0000256" key="6">
    <source>
        <dbReference type="SAM" id="MobiDB-lite"/>
    </source>
</evidence>
<reference evidence="10" key="1">
    <citation type="submission" date="2011-07" db="EMBL/GenBank/DDBJ databases">
        <authorList>
            <consortium name="Caenorhabditis brenneri Sequencing and Analysis Consortium"/>
            <person name="Wilson R.K."/>
        </authorList>
    </citation>
    <scope>NUCLEOTIDE SEQUENCE [LARGE SCALE GENOMIC DNA]</scope>
    <source>
        <strain evidence="10">PB2801</strain>
    </source>
</reference>
<keyword evidence="5" id="KW-0539">Nucleus</keyword>
<evidence type="ECO:0000259" key="7">
    <source>
        <dbReference type="Pfam" id="PF04824"/>
    </source>
</evidence>
<dbReference type="STRING" id="135651.G0N748"/>
<comment type="similarity">
    <text evidence="3">Belongs to the rad21 family.</text>
</comment>
<feature type="compositionally biased region" description="Acidic residues" evidence="6">
    <location>
        <begin position="489"/>
        <end position="503"/>
    </location>
</feature>